<dbReference type="GO" id="GO:0004072">
    <property type="term" value="F:aspartate kinase activity"/>
    <property type="evidence" value="ECO:0007669"/>
    <property type="project" value="UniProtKB-EC"/>
</dbReference>
<protein>
    <recommendedName>
        <fullName evidence="7">Aspartokinase</fullName>
        <ecNumber evidence="7">2.7.2.4</ecNumber>
    </recommendedName>
</protein>
<dbReference type="SUPFAM" id="SSF55021">
    <property type="entry name" value="ACT-like"/>
    <property type="match status" value="2"/>
</dbReference>
<dbReference type="GO" id="GO:0005829">
    <property type="term" value="C:cytosol"/>
    <property type="evidence" value="ECO:0007669"/>
    <property type="project" value="TreeGrafter"/>
</dbReference>
<evidence type="ECO:0000256" key="8">
    <source>
        <dbReference type="SAM" id="MobiDB-lite"/>
    </source>
</evidence>
<keyword evidence="4 7" id="KW-0418">Kinase</keyword>
<sequence>MHRQEDWIVQKYGGTSLGKLLDSICGEIIPSFWARNNVAVVCSAISGKTKNSGTTSLLLQCIELISSTSLASQIQMNNVFDVLKDHHFSILENLASKSTEASAKETLQAACLTVSKECEQIRAFMIAAQTVGELSPRAKDRILALGERLACIIVAAALQVKGIPAQAVFLDNLVEEAFGSSVSNQRYAIEQLGSEVYPLLAQQIALKIEQCDGRLPVLTGFFGIMPDSLMKAVGRGYSDFCAALCALGLRAHELQIWKEVDGIYTSDPRKIPSARLLPAVTVEEAAELTYYGSEVVHPLAVDQIRHAGIRLQLKNVFNPSGAGTRIYPTRSTSSSPELSPAPTRPASPPSQAFLLSNGYHGKHQNRRVPTAVTAKEPITVLNVLCNQKRKFSIFLVSVLEQFTKHKLNIDLVTSSERSISVALENIDSPERLQRLIGDLETFGTVNVSDERAIISVVGHKMKNMVGVSSEIFDALAEAKINIYMISQGASEINISVVVRKDQALLATSVIHENVLKIPSKSEMENNFIKGPWLY</sequence>
<dbReference type="Pfam" id="PF00696">
    <property type="entry name" value="AA_kinase"/>
    <property type="match status" value="1"/>
</dbReference>
<dbReference type="FunFam" id="3.40.1160.10:FF:000023">
    <property type="entry name" value="Probable aspartokinase"/>
    <property type="match status" value="1"/>
</dbReference>
<dbReference type="EMBL" id="MU004234">
    <property type="protein sequence ID" value="KAF2670356.1"/>
    <property type="molecule type" value="Genomic_DNA"/>
</dbReference>
<evidence type="ECO:0000313" key="10">
    <source>
        <dbReference type="EMBL" id="KAF2670356.1"/>
    </source>
</evidence>
<dbReference type="Pfam" id="PF22468">
    <property type="entry name" value="ACT_9"/>
    <property type="match status" value="1"/>
</dbReference>
<dbReference type="PANTHER" id="PTHR21499:SF59">
    <property type="entry name" value="ASPARTOKINASE"/>
    <property type="match status" value="1"/>
</dbReference>
<gene>
    <name evidence="10" type="ORF">BT63DRAFT_235920</name>
</gene>
<feature type="domain" description="ACT" evidence="9">
    <location>
        <begin position="456"/>
        <end position="534"/>
    </location>
</feature>
<dbReference type="PROSITE" id="PS51671">
    <property type="entry name" value="ACT"/>
    <property type="match status" value="1"/>
</dbReference>
<dbReference type="OrthoDB" id="4323675at2759"/>
<comment type="catalytic activity">
    <reaction evidence="6 7">
        <text>L-aspartate + ATP = 4-phospho-L-aspartate + ADP</text>
        <dbReference type="Rhea" id="RHEA:23776"/>
        <dbReference type="ChEBI" id="CHEBI:29991"/>
        <dbReference type="ChEBI" id="CHEBI:30616"/>
        <dbReference type="ChEBI" id="CHEBI:57535"/>
        <dbReference type="ChEBI" id="CHEBI:456216"/>
        <dbReference type="EC" id="2.7.2.4"/>
    </reaction>
</comment>
<comment type="similarity">
    <text evidence="1 7">Belongs to the aspartokinase family.</text>
</comment>
<dbReference type="InterPro" id="IPR018042">
    <property type="entry name" value="Aspartate_kinase_CS"/>
</dbReference>
<evidence type="ECO:0000256" key="2">
    <source>
        <dbReference type="ARBA" id="ARBA00022679"/>
    </source>
</evidence>
<keyword evidence="5" id="KW-0067">ATP-binding</keyword>
<evidence type="ECO:0000313" key="11">
    <source>
        <dbReference type="Proteomes" id="UP000799302"/>
    </source>
</evidence>
<dbReference type="InterPro" id="IPR054352">
    <property type="entry name" value="ACT_Aspartokinase"/>
</dbReference>
<dbReference type="InterPro" id="IPR045865">
    <property type="entry name" value="ACT-like_dom_sf"/>
</dbReference>
<dbReference type="NCBIfam" id="TIGR00657">
    <property type="entry name" value="asp_kinases"/>
    <property type="match status" value="1"/>
</dbReference>
<accession>A0A6A6UFE7</accession>
<dbReference type="Gene3D" id="3.30.2130.10">
    <property type="entry name" value="VC0802-like"/>
    <property type="match status" value="1"/>
</dbReference>
<dbReference type="InterPro" id="IPR036393">
    <property type="entry name" value="AceGlu_kinase-like_sf"/>
</dbReference>
<dbReference type="GO" id="GO:0009090">
    <property type="term" value="P:homoserine biosynthetic process"/>
    <property type="evidence" value="ECO:0007669"/>
    <property type="project" value="TreeGrafter"/>
</dbReference>
<feature type="region of interest" description="Disordered" evidence="8">
    <location>
        <begin position="322"/>
        <end position="349"/>
    </location>
</feature>
<dbReference type="EC" id="2.7.2.4" evidence="7"/>
<dbReference type="GO" id="GO:0005524">
    <property type="term" value="F:ATP binding"/>
    <property type="evidence" value="ECO:0007669"/>
    <property type="project" value="UniProtKB-KW"/>
</dbReference>
<keyword evidence="11" id="KW-1185">Reference proteome</keyword>
<dbReference type="PROSITE" id="PS00324">
    <property type="entry name" value="ASPARTOKINASE"/>
    <property type="match status" value="1"/>
</dbReference>
<reference evidence="10" key="1">
    <citation type="journal article" date="2020" name="Stud. Mycol.">
        <title>101 Dothideomycetes genomes: a test case for predicting lifestyles and emergence of pathogens.</title>
        <authorList>
            <person name="Haridas S."/>
            <person name="Albert R."/>
            <person name="Binder M."/>
            <person name="Bloem J."/>
            <person name="Labutti K."/>
            <person name="Salamov A."/>
            <person name="Andreopoulos B."/>
            <person name="Baker S."/>
            <person name="Barry K."/>
            <person name="Bills G."/>
            <person name="Bluhm B."/>
            <person name="Cannon C."/>
            <person name="Castanera R."/>
            <person name="Culley D."/>
            <person name="Daum C."/>
            <person name="Ezra D."/>
            <person name="Gonzalez J."/>
            <person name="Henrissat B."/>
            <person name="Kuo A."/>
            <person name="Liang C."/>
            <person name="Lipzen A."/>
            <person name="Lutzoni F."/>
            <person name="Magnuson J."/>
            <person name="Mondo S."/>
            <person name="Nolan M."/>
            <person name="Ohm R."/>
            <person name="Pangilinan J."/>
            <person name="Park H.-J."/>
            <person name="Ramirez L."/>
            <person name="Alfaro M."/>
            <person name="Sun H."/>
            <person name="Tritt A."/>
            <person name="Yoshinaga Y."/>
            <person name="Zwiers L.-H."/>
            <person name="Turgeon B."/>
            <person name="Goodwin S."/>
            <person name="Spatafora J."/>
            <person name="Crous P."/>
            <person name="Grigoriev I."/>
        </authorList>
    </citation>
    <scope>NUCLEOTIDE SEQUENCE</scope>
    <source>
        <strain evidence="10">CBS 115976</strain>
    </source>
</reference>
<dbReference type="Proteomes" id="UP000799302">
    <property type="component" value="Unassembled WGS sequence"/>
</dbReference>
<dbReference type="GO" id="GO:0009089">
    <property type="term" value="P:lysine biosynthetic process via diaminopimelate"/>
    <property type="evidence" value="ECO:0007669"/>
    <property type="project" value="TreeGrafter"/>
</dbReference>
<dbReference type="Gene3D" id="3.40.1160.10">
    <property type="entry name" value="Acetylglutamate kinase-like"/>
    <property type="match status" value="1"/>
</dbReference>
<evidence type="ECO:0000259" key="9">
    <source>
        <dbReference type="PROSITE" id="PS51671"/>
    </source>
</evidence>
<dbReference type="CDD" id="cd04892">
    <property type="entry name" value="ACT_AK-like_2"/>
    <property type="match status" value="1"/>
</dbReference>
<evidence type="ECO:0000256" key="7">
    <source>
        <dbReference type="RuleBase" id="RU003448"/>
    </source>
</evidence>
<dbReference type="InterPro" id="IPR001341">
    <property type="entry name" value="Asp_kinase"/>
</dbReference>
<dbReference type="InterPro" id="IPR001048">
    <property type="entry name" value="Asp/Glu/Uridylate_kinase"/>
</dbReference>
<organism evidence="10 11">
    <name type="scientific">Microthyrium microscopicum</name>
    <dbReference type="NCBI Taxonomy" id="703497"/>
    <lineage>
        <taxon>Eukaryota</taxon>
        <taxon>Fungi</taxon>
        <taxon>Dikarya</taxon>
        <taxon>Ascomycota</taxon>
        <taxon>Pezizomycotina</taxon>
        <taxon>Dothideomycetes</taxon>
        <taxon>Dothideomycetes incertae sedis</taxon>
        <taxon>Microthyriales</taxon>
        <taxon>Microthyriaceae</taxon>
        <taxon>Microthyrium</taxon>
    </lineage>
</organism>
<name>A0A6A6UFE7_9PEZI</name>
<dbReference type="SUPFAM" id="SSF53633">
    <property type="entry name" value="Carbamate kinase-like"/>
    <property type="match status" value="1"/>
</dbReference>
<keyword evidence="3" id="KW-0547">Nucleotide-binding</keyword>
<proteinExistence type="inferred from homology"/>
<dbReference type="PANTHER" id="PTHR21499">
    <property type="entry name" value="ASPARTATE KINASE"/>
    <property type="match status" value="1"/>
</dbReference>
<dbReference type="AlphaFoldDB" id="A0A6A6UFE7"/>
<evidence type="ECO:0000256" key="1">
    <source>
        <dbReference type="ARBA" id="ARBA00010122"/>
    </source>
</evidence>
<evidence type="ECO:0000256" key="3">
    <source>
        <dbReference type="ARBA" id="ARBA00022741"/>
    </source>
</evidence>
<evidence type="ECO:0000256" key="5">
    <source>
        <dbReference type="ARBA" id="ARBA00022840"/>
    </source>
</evidence>
<dbReference type="InterPro" id="IPR002912">
    <property type="entry name" value="ACT_dom"/>
</dbReference>
<evidence type="ECO:0000256" key="6">
    <source>
        <dbReference type="ARBA" id="ARBA00047872"/>
    </source>
</evidence>
<evidence type="ECO:0000256" key="4">
    <source>
        <dbReference type="ARBA" id="ARBA00022777"/>
    </source>
</evidence>
<keyword evidence="2 7" id="KW-0808">Transferase</keyword>